<protein>
    <submittedName>
        <fullName evidence="2">Uncharacterized protein</fullName>
    </submittedName>
</protein>
<name>A0A545TIT9_9GAMM</name>
<keyword evidence="3" id="KW-1185">Reference proteome</keyword>
<dbReference type="RefSeq" id="WP_142888488.1">
    <property type="nucleotide sequence ID" value="NZ_VIKR01000001.1"/>
</dbReference>
<comment type="caution">
    <text evidence="2">The sequence shown here is derived from an EMBL/GenBank/DDBJ whole genome shotgun (WGS) entry which is preliminary data.</text>
</comment>
<sequence length="256" mass="29338">MKRLLETTLLIIFLTVNLDATAAIFQYEAKHQAPAQLVAAMKPHLSPNTQVSISQNTLLVSANETELEKIKQMLSVLDKALKNYLVELKILNRRLDDWELNNVSPPGSHSGKKVTRYQTGSSQNRDKSFRLQMQEGYEGFIETGETFQHNELVSHYGKFIPKTTNKKLTSGFYLAVRATNNDTVNVMLTARSQNRQRRYTQETRSSALNSQLTIKKNQWALMATINATPQSSNRKNYTTNNNRTNKRFYYLKISEQ</sequence>
<dbReference type="AlphaFoldDB" id="A0A545TIT9"/>
<feature type="region of interest" description="Disordered" evidence="1">
    <location>
        <begin position="102"/>
        <end position="126"/>
    </location>
</feature>
<evidence type="ECO:0000313" key="3">
    <source>
        <dbReference type="Proteomes" id="UP000317839"/>
    </source>
</evidence>
<reference evidence="2 3" key="1">
    <citation type="submission" date="2019-06" db="EMBL/GenBank/DDBJ databases">
        <title>Draft genome of Aliikangiella marina GYP-15.</title>
        <authorList>
            <person name="Wang G."/>
        </authorList>
    </citation>
    <scope>NUCLEOTIDE SEQUENCE [LARGE SCALE GENOMIC DNA]</scope>
    <source>
        <strain evidence="2 3">GYP-15</strain>
    </source>
</reference>
<dbReference type="OrthoDB" id="5608150at2"/>
<dbReference type="InterPro" id="IPR010916">
    <property type="entry name" value="TonB_box_CS"/>
</dbReference>
<dbReference type="EMBL" id="VIKR01000001">
    <property type="protein sequence ID" value="TQV77128.1"/>
    <property type="molecule type" value="Genomic_DNA"/>
</dbReference>
<proteinExistence type="predicted"/>
<evidence type="ECO:0000256" key="1">
    <source>
        <dbReference type="SAM" id="MobiDB-lite"/>
    </source>
</evidence>
<evidence type="ECO:0000313" key="2">
    <source>
        <dbReference type="EMBL" id="TQV77128.1"/>
    </source>
</evidence>
<gene>
    <name evidence="2" type="ORF">FLL45_04035</name>
</gene>
<dbReference type="PROSITE" id="PS00430">
    <property type="entry name" value="TONB_DEPENDENT_REC_1"/>
    <property type="match status" value="1"/>
</dbReference>
<dbReference type="Proteomes" id="UP000317839">
    <property type="component" value="Unassembled WGS sequence"/>
</dbReference>
<accession>A0A545TIT9</accession>
<organism evidence="2 3">
    <name type="scientific">Aliikangiella marina</name>
    <dbReference type="NCBI Taxonomy" id="1712262"/>
    <lineage>
        <taxon>Bacteria</taxon>
        <taxon>Pseudomonadati</taxon>
        <taxon>Pseudomonadota</taxon>
        <taxon>Gammaproteobacteria</taxon>
        <taxon>Oceanospirillales</taxon>
        <taxon>Pleioneaceae</taxon>
        <taxon>Aliikangiella</taxon>
    </lineage>
</organism>